<dbReference type="InterPro" id="IPR018247">
    <property type="entry name" value="EF_Hand_1_Ca_BS"/>
</dbReference>
<feature type="compositionally biased region" description="Basic and acidic residues" evidence="2">
    <location>
        <begin position="860"/>
        <end position="874"/>
    </location>
</feature>
<feature type="coiled-coil region" evidence="1">
    <location>
        <begin position="538"/>
        <end position="572"/>
    </location>
</feature>
<dbReference type="InterPro" id="IPR002048">
    <property type="entry name" value="EF_hand_dom"/>
</dbReference>
<feature type="region of interest" description="Disordered" evidence="2">
    <location>
        <begin position="1020"/>
        <end position="1124"/>
    </location>
</feature>
<dbReference type="GO" id="GO:0005509">
    <property type="term" value="F:calcium ion binding"/>
    <property type="evidence" value="ECO:0007669"/>
    <property type="project" value="InterPro"/>
</dbReference>
<dbReference type="PROSITE" id="PS50222">
    <property type="entry name" value="EF_HAND_2"/>
    <property type="match status" value="1"/>
</dbReference>
<dbReference type="PANTHER" id="PTHR24330:SF19">
    <property type="entry name" value="MEDIATOR OF RNA POLYMERASE II TRANSCRIPTION SUBUNIT 29"/>
    <property type="match status" value="1"/>
</dbReference>
<feature type="region of interest" description="Disordered" evidence="2">
    <location>
        <begin position="981"/>
        <end position="1006"/>
    </location>
</feature>
<comment type="caution">
    <text evidence="4">The sequence shown here is derived from an EMBL/GenBank/DDBJ whole genome shotgun (WGS) entry which is preliminary data.</text>
</comment>
<evidence type="ECO:0000313" key="4">
    <source>
        <dbReference type="EMBL" id="PNH02798.1"/>
    </source>
</evidence>
<feature type="region of interest" description="Disordered" evidence="2">
    <location>
        <begin position="160"/>
        <end position="179"/>
    </location>
</feature>
<accession>A0A2J7ZRB0</accession>
<evidence type="ECO:0000256" key="2">
    <source>
        <dbReference type="SAM" id="MobiDB-lite"/>
    </source>
</evidence>
<sequence>MAPGGPGGPSKAQVDQWNEKAQQLLKRHDQNGDGLLDPREMVSAINELCGTHGFSARSLSPVSTGDLANIFNTAAQRSSGLTLKQFLTALAMISPDLTTLCNHMVAQLGPQMRPRAGGDAPQPATFPLRNLDLKGQAAQASWGSAQSVMSAANAFMKAGNAHTSSGGPSSAGVSSGGASLGGVEIEETLTRTRGASGFASPSHLRTGSNSEPLAPIVGGPITARLGGGGMKRSSLSSVTSGGLQRPQGSAGGNKVESSKAPALGLDAKLDNNAYRWTPIEFSDIFRRAMLMADSGEAAAGRGGGTERLMGQAVDALRDLDVRSEANLKQCYNNYCRLVTSSGSKMMMDGDLKLVSSQWHQLCGDVGLAHPALDMPSNQLVLLDRLAAAEARITQLEQQQSFAREMMQAAGPGAYGAAARPAAVAGEGMSGPHVAAMEAKIAALDAELQRVAPGADAARQVSEVRDSLELLTNRVEALGKGIERATKRVESAEAVARAADEQVRTLSAPVTECNSGLAALRTATDALKAGITSKESELMAQLITRVSGTEAQLETLEAQLRKVVREAKAAAVMPSRESMAAAIAAAGPPAEGAGAPPAPSTPTAGGATDAMAKGAAAAGAAAGSGGGAAAGGGGAASGDYLIQTLGVVQLDTEEEIRLQIKLLCEAMDNIKRRVSQIAGSTYLNPIDFPTRNELSEVKRVIMADMSDIDSKYAKVQKEVSHLSLKMPALEKKVESSALGGGTEVVNRLVSMGMARLADVKETENYMVERGAAVNKQFDNLRRDMQDTQQDLQANMEKLVTQFNQINKQLIDAKRDASSGGVALVAAAVGGNGGSNATAAATAATAASAAATATQTASEARSAVERERNDRERETRELRERLARTESHLGGALGELQTVVGAELSNIKEVLTQLEAAMNQADGDVMRIVRDLDGSLKSALNALERGSGEQNEMTGKVIMKMARQITDMQVKLRELATAAVTPVAHSPLPSPPSMPQQQPQQLQARESDPHVPFAARLLAAQNGVNGSHGGGGNGSEGGGGNAPGSPSLARREYQPRTSTNGAQGLLNRGNERGVTPEGAPGAGGGRNVGQSPARGMLAADPPPPPGGPGRMPRLSDAGQRVSMNGR</sequence>
<organism evidence="4 5">
    <name type="scientific">Tetrabaena socialis</name>
    <dbReference type="NCBI Taxonomy" id="47790"/>
    <lineage>
        <taxon>Eukaryota</taxon>
        <taxon>Viridiplantae</taxon>
        <taxon>Chlorophyta</taxon>
        <taxon>core chlorophytes</taxon>
        <taxon>Chlorophyceae</taxon>
        <taxon>CS clade</taxon>
        <taxon>Chlamydomonadales</taxon>
        <taxon>Tetrabaenaceae</taxon>
        <taxon>Tetrabaena</taxon>
    </lineage>
</organism>
<feature type="coiled-coil region" evidence="1">
    <location>
        <begin position="776"/>
        <end position="814"/>
    </location>
</feature>
<feature type="region of interest" description="Disordered" evidence="2">
    <location>
        <begin position="227"/>
        <end position="258"/>
    </location>
</feature>
<feature type="coiled-coil region" evidence="1">
    <location>
        <begin position="467"/>
        <end position="501"/>
    </location>
</feature>
<dbReference type="InterPro" id="IPR052145">
    <property type="entry name" value="Mediator/Homeobox_domain"/>
</dbReference>
<dbReference type="AlphaFoldDB" id="A0A2J7ZRB0"/>
<dbReference type="Gene3D" id="1.10.287.1490">
    <property type="match status" value="1"/>
</dbReference>
<reference evidence="4 5" key="1">
    <citation type="journal article" date="2017" name="Mol. Biol. Evol.">
        <title>The 4-celled Tetrabaena socialis nuclear genome reveals the essential components for genetic control of cell number at the origin of multicellularity in the volvocine lineage.</title>
        <authorList>
            <person name="Featherston J."/>
            <person name="Arakaki Y."/>
            <person name="Hanschen E.R."/>
            <person name="Ferris P.J."/>
            <person name="Michod R.E."/>
            <person name="Olson B.J.S.C."/>
            <person name="Nozaki H."/>
            <person name="Durand P.M."/>
        </authorList>
    </citation>
    <scope>NUCLEOTIDE SEQUENCE [LARGE SCALE GENOMIC DNA]</scope>
    <source>
        <strain evidence="4 5">NIES-571</strain>
    </source>
</reference>
<feature type="region of interest" description="Disordered" evidence="2">
    <location>
        <begin position="191"/>
        <end position="215"/>
    </location>
</feature>
<feature type="compositionally biased region" description="Polar residues" evidence="2">
    <location>
        <begin position="233"/>
        <end position="242"/>
    </location>
</feature>
<gene>
    <name evidence="4" type="ORF">TSOC_011202</name>
</gene>
<feature type="region of interest" description="Disordered" evidence="2">
    <location>
        <begin position="582"/>
        <end position="607"/>
    </location>
</feature>
<feature type="compositionally biased region" description="Gly residues" evidence="2">
    <location>
        <begin position="1024"/>
        <end position="1040"/>
    </location>
</feature>
<keyword evidence="1" id="KW-0175">Coiled coil</keyword>
<dbReference type="EMBL" id="PGGS01000594">
    <property type="protein sequence ID" value="PNH02798.1"/>
    <property type="molecule type" value="Genomic_DNA"/>
</dbReference>
<keyword evidence="5" id="KW-1185">Reference proteome</keyword>
<evidence type="ECO:0000256" key="1">
    <source>
        <dbReference type="SAM" id="Coils"/>
    </source>
</evidence>
<dbReference type="PANTHER" id="PTHR24330">
    <property type="entry name" value="HOMEOBOX PROTEIN BARH-LIKE"/>
    <property type="match status" value="1"/>
</dbReference>
<evidence type="ECO:0000259" key="3">
    <source>
        <dbReference type="PROSITE" id="PS50222"/>
    </source>
</evidence>
<proteinExistence type="predicted"/>
<dbReference type="Proteomes" id="UP000236333">
    <property type="component" value="Unassembled WGS sequence"/>
</dbReference>
<protein>
    <recommendedName>
        <fullName evidence="3">EF-hand domain-containing protein</fullName>
    </recommendedName>
</protein>
<evidence type="ECO:0000313" key="5">
    <source>
        <dbReference type="Proteomes" id="UP000236333"/>
    </source>
</evidence>
<feature type="compositionally biased region" description="Low complexity" evidence="2">
    <location>
        <begin position="164"/>
        <end position="173"/>
    </location>
</feature>
<name>A0A2J7ZRB0_9CHLO</name>
<feature type="coiled-coil region" evidence="1">
    <location>
        <begin position="378"/>
        <end position="405"/>
    </location>
</feature>
<feature type="domain" description="EF-hand" evidence="3">
    <location>
        <begin position="16"/>
        <end position="51"/>
    </location>
</feature>
<feature type="region of interest" description="Disordered" evidence="2">
    <location>
        <begin position="852"/>
        <end position="874"/>
    </location>
</feature>
<dbReference type="PROSITE" id="PS00018">
    <property type="entry name" value="EF_HAND_1"/>
    <property type="match status" value="1"/>
</dbReference>
<dbReference type="OrthoDB" id="535491at2759"/>